<accession>A0ABR5V993</accession>
<sequence length="47" mass="5399">MLPTLVTMSDRSDEDETFVQAISEYIKENYENGVEREHSTTESSEEA</sequence>
<reference evidence="1 2" key="1">
    <citation type="journal article" date="2016" name="Int. J. Syst. Evol. Microbiol.">
        <title>Resolving the Complexity of Human Skin Metagenomes Using Single-Molecule Sequencing.</title>
        <authorList>
            <consortium name="NISC Comparative Sequencing Program"/>
            <person name="Tsai Y.C."/>
            <person name="Conlan S."/>
            <person name="Deming C."/>
            <person name="Segre J.A."/>
            <person name="Kong H.H."/>
            <person name="Korlach J."/>
            <person name="Oh J."/>
        </authorList>
    </citation>
    <scope>NUCLEOTIDE SEQUENCE [LARGE SCALE GENOMIC DNA]</scope>
    <source>
        <strain evidence="1 2">1B08</strain>
    </source>
</reference>
<protein>
    <submittedName>
        <fullName evidence="1">Uncharacterized protein</fullName>
    </submittedName>
</protein>
<dbReference type="EMBL" id="LTEB01000028">
    <property type="protein sequence ID" value="KXU17776.1"/>
    <property type="molecule type" value="Genomic_DNA"/>
</dbReference>
<name>A0ABR5V993_9CORY</name>
<evidence type="ECO:0000313" key="2">
    <source>
        <dbReference type="Proteomes" id="UP000070339"/>
    </source>
</evidence>
<gene>
    <name evidence="1" type="ORF">WM41_1331</name>
</gene>
<comment type="caution">
    <text evidence="1">The sequence shown here is derived from an EMBL/GenBank/DDBJ whole genome shotgun (WGS) entry which is preliminary data.</text>
</comment>
<evidence type="ECO:0000313" key="1">
    <source>
        <dbReference type="EMBL" id="KXU17776.1"/>
    </source>
</evidence>
<keyword evidence="2" id="KW-1185">Reference proteome</keyword>
<dbReference type="Proteomes" id="UP000070339">
    <property type="component" value="Unassembled WGS sequence"/>
</dbReference>
<proteinExistence type="predicted"/>
<organism evidence="1 2">
    <name type="scientific">Corynebacterium simulans</name>
    <dbReference type="NCBI Taxonomy" id="146827"/>
    <lineage>
        <taxon>Bacteria</taxon>
        <taxon>Bacillati</taxon>
        <taxon>Actinomycetota</taxon>
        <taxon>Actinomycetes</taxon>
        <taxon>Mycobacteriales</taxon>
        <taxon>Corynebacteriaceae</taxon>
        <taxon>Corynebacterium</taxon>
    </lineage>
</organism>